<evidence type="ECO:0000313" key="12">
    <source>
        <dbReference type="Proteomes" id="UP000295371"/>
    </source>
</evidence>
<dbReference type="OrthoDB" id="9815222at2"/>
<evidence type="ECO:0000256" key="8">
    <source>
        <dbReference type="ARBA" id="ARBA00023235"/>
    </source>
</evidence>
<dbReference type="InterPro" id="IPR055367">
    <property type="entry name" value="WH4_Lhr"/>
</dbReference>
<dbReference type="CDD" id="cd17922">
    <property type="entry name" value="DEXHc_LHR-like"/>
    <property type="match status" value="1"/>
</dbReference>
<evidence type="ECO:0000313" key="11">
    <source>
        <dbReference type="EMBL" id="TDT33179.1"/>
    </source>
</evidence>
<evidence type="ECO:0000256" key="1">
    <source>
        <dbReference type="ARBA" id="ARBA00022741"/>
    </source>
</evidence>
<dbReference type="InterPro" id="IPR045628">
    <property type="entry name" value="Lhr_WH_dom"/>
</dbReference>
<dbReference type="Pfam" id="PF19306">
    <property type="entry name" value="WHD_Lhr"/>
    <property type="match status" value="1"/>
</dbReference>
<dbReference type="Pfam" id="PF08494">
    <property type="entry name" value="DEAD_assoc"/>
    <property type="match status" value="1"/>
</dbReference>
<dbReference type="GO" id="GO:0003677">
    <property type="term" value="F:DNA binding"/>
    <property type="evidence" value="ECO:0007669"/>
    <property type="project" value="UniProtKB-KW"/>
</dbReference>
<evidence type="ECO:0000259" key="10">
    <source>
        <dbReference type="PROSITE" id="PS51194"/>
    </source>
</evidence>
<keyword evidence="5" id="KW-0067">ATP-binding</keyword>
<dbReference type="InterPro" id="IPR011545">
    <property type="entry name" value="DEAD/DEAH_box_helicase_dom"/>
</dbReference>
<dbReference type="Proteomes" id="UP000295371">
    <property type="component" value="Unassembled WGS sequence"/>
</dbReference>
<sequence>MTVATNSDPLAGFATPTRNWFTRVFSAPTPAQAQAWEAIGKGHHTLVVAPTGSGKTLAAFLSAIDRLSGEPRPEPATTRVLYVSPLKALAVDVDRNLRAPLQGIAQSADQLGIEIADLRVGVRSGDTSAAERRKLARNPPDILITTPESLHLILTSAARGTLRGVDTVIIDEVHALAGTKRGAHLALSLERLAHLSGGDPQRIGLSATVRPPERVAGFLTGSAPRRPTEIVQPPSGKQWQLDVVVPVEDMTDLSAPPGEDAEPSRSIWPHIERRVLDQVMAARSTIVFTNSRRQAERMTSRLNELHSEELGLGTEDGAPAEIAAQAGKSAGVQPAAVIARSHHGSVSREQREQVEAALKAGTLPCVVATSSLELGIDMGSVDQVIQASSPPSVASGLQRVGRAGHDVGAVSHGTFYPTNRGDLLETAVVVQRMREGRIEEVPRLENPLDVLAQQIVAITAMEPIGVDELFALVRAATPYARLSRAIFEAVLDMLAGRYPSEEFRELRPRITWDRQQNLLSGRPGSQRLAVISGGTIPDRGLFGVFLVGGEDAGTGGRRGPGRRVGELDEEMVYESRVGDVFTLGTTSWRIEEITHDQVQVSPAPGQPGKLPFWRGDNPGRPLELGLALGAFTRELSSLAEPESRERLADAGLDPNAIRGVLDYLAEQRAATAGLPTDKQLIFERFRDELGDWRVCLHAPFGTAVLSPWAMIIEARARERLGIEVNAHASDDGIVLQIPDTDAPPPTAELIMVEADEVEELVTSQVADSALFAARFRECAARALLLPRRSPSSRSPLWQQRMRAAQLLSVASRHADFPIMLETMRECLSDVFDLAGLTEIHRQLAGRSISVTEVETPQPSPYARSLLFGYLGEFVYTGDLPLNERRNAALSLDLGLLAELLGKDAVSELLDPSVIEGVEADLQSLSPERHATTVEQLFDLLRSAGPYSREELTARTEPDPEPWLAELLASRRVAELLINGRRRLAVAEDLGLLREALGVPTPPGFGSPPPPAEDPVTALVLRWALTHGPFTAGQLAERYGLGEATVRHRLQTLTASGTLVEARFVDGASEQWCHHRILGLIRRRMLAKLRDGIEPVEPSTYARFLPAWHNIGPEPGLYGVDGLLSAIEQLAGVAVPLSSVETTLLPSRVRDYSPAMLDELLASGEVTWLGDGAIGEHDGWIRLGVSGLDLPRPHRDPPTPLAAEMLQRLQAGGGWFFEDLLVGDAGRSDHATALWQLVWAGLVRSDTFGPARALLSSAGSRRGKPARTASGRRATLSAVRAARVARLSSPVTAGRWSAVGAPAAAPNAQFTALLLALLDRHAVLTRGAVQAEDTEGGFAAAYRGLSVLEEQGQCRRGYLIDGLGAAQFALPGAVDRLRDHTDQQVGTQVLAATDPANPYGAALGWPDRTGHRPGRKPGALVVLDEGRLVLFVERGGRSLLTFTDDRDSLQRAAGALAAAIGRNWLGTVLVERIDAASVFDPHPLAEALTGHGFRLTPQGLRLRPSEG</sequence>
<dbReference type="InterPro" id="IPR011991">
    <property type="entry name" value="ArsR-like_HTH"/>
</dbReference>
<keyword evidence="8" id="KW-0413">Isomerase</keyword>
<dbReference type="SMART" id="SM00487">
    <property type="entry name" value="DEXDc"/>
    <property type="match status" value="1"/>
</dbReference>
<dbReference type="InterPro" id="IPR055369">
    <property type="entry name" value="WH2_Lhr"/>
</dbReference>
<dbReference type="InterPro" id="IPR014001">
    <property type="entry name" value="Helicase_ATP-bd"/>
</dbReference>
<evidence type="ECO:0000256" key="3">
    <source>
        <dbReference type="ARBA" id="ARBA00022801"/>
    </source>
</evidence>
<evidence type="ECO:0000256" key="2">
    <source>
        <dbReference type="ARBA" id="ARBA00022763"/>
    </source>
</evidence>
<dbReference type="Pfam" id="PF00270">
    <property type="entry name" value="DEAD"/>
    <property type="match status" value="1"/>
</dbReference>
<dbReference type="CDD" id="cd00090">
    <property type="entry name" value="HTH_ARSR"/>
    <property type="match status" value="1"/>
</dbReference>
<evidence type="ECO:0000259" key="9">
    <source>
        <dbReference type="PROSITE" id="PS51192"/>
    </source>
</evidence>
<keyword evidence="3" id="KW-0378">Hydrolase</keyword>
<proteinExistence type="predicted"/>
<dbReference type="InterPro" id="IPR001650">
    <property type="entry name" value="Helicase_C-like"/>
</dbReference>
<organism evidence="11 12">
    <name type="scientific">Naumannella halotolerans</name>
    <dbReference type="NCBI Taxonomy" id="993414"/>
    <lineage>
        <taxon>Bacteria</taxon>
        <taxon>Bacillati</taxon>
        <taxon>Actinomycetota</taxon>
        <taxon>Actinomycetes</taxon>
        <taxon>Propionibacteriales</taxon>
        <taxon>Propionibacteriaceae</taxon>
        <taxon>Naumannella</taxon>
    </lineage>
</organism>
<dbReference type="SMART" id="SM00382">
    <property type="entry name" value="AAA"/>
    <property type="match status" value="1"/>
</dbReference>
<feature type="domain" description="Helicase C-terminal" evidence="10">
    <location>
        <begin position="275"/>
        <end position="449"/>
    </location>
</feature>
<dbReference type="InterPro" id="IPR055368">
    <property type="entry name" value="WH3_Lhr"/>
</dbReference>
<dbReference type="SMART" id="SM00490">
    <property type="entry name" value="HELICc"/>
    <property type="match status" value="1"/>
</dbReference>
<gene>
    <name evidence="11" type="ORF">CLV29_0784</name>
</gene>
<reference evidence="11 12" key="1">
    <citation type="submission" date="2019-03" db="EMBL/GenBank/DDBJ databases">
        <title>Genomic Encyclopedia of Archaeal and Bacterial Type Strains, Phase II (KMG-II): from individual species to whole genera.</title>
        <authorList>
            <person name="Goeker M."/>
        </authorList>
    </citation>
    <scope>NUCLEOTIDE SEQUENCE [LARGE SCALE GENOMIC DNA]</scope>
    <source>
        <strain evidence="11 12">DSM 24323</strain>
    </source>
</reference>
<evidence type="ECO:0000256" key="6">
    <source>
        <dbReference type="ARBA" id="ARBA00023125"/>
    </source>
</evidence>
<keyword evidence="4 11" id="KW-0347">Helicase</keyword>
<dbReference type="Pfam" id="PF23236">
    <property type="entry name" value="WHD_2nd_Lhr"/>
    <property type="match status" value="1"/>
</dbReference>
<evidence type="ECO:0000256" key="5">
    <source>
        <dbReference type="ARBA" id="ARBA00022840"/>
    </source>
</evidence>
<dbReference type="CDD" id="cd18796">
    <property type="entry name" value="SF2_C_LHR"/>
    <property type="match status" value="1"/>
</dbReference>
<feature type="domain" description="Helicase ATP-binding" evidence="9">
    <location>
        <begin position="36"/>
        <end position="227"/>
    </location>
</feature>
<dbReference type="GO" id="GO:0006281">
    <property type="term" value="P:DNA repair"/>
    <property type="evidence" value="ECO:0007669"/>
    <property type="project" value="UniProtKB-KW"/>
</dbReference>
<dbReference type="NCBIfam" id="NF007284">
    <property type="entry name" value="PRK09751.1"/>
    <property type="match status" value="1"/>
</dbReference>
<keyword evidence="2" id="KW-0227">DNA damage</keyword>
<dbReference type="GO" id="GO:0016887">
    <property type="term" value="F:ATP hydrolysis activity"/>
    <property type="evidence" value="ECO:0007669"/>
    <property type="project" value="TreeGrafter"/>
</dbReference>
<dbReference type="InterPro" id="IPR027417">
    <property type="entry name" value="P-loop_NTPase"/>
</dbReference>
<evidence type="ECO:0000256" key="7">
    <source>
        <dbReference type="ARBA" id="ARBA00023204"/>
    </source>
</evidence>
<dbReference type="PANTHER" id="PTHR47962:SF5">
    <property type="entry name" value="ATP-DEPENDENT HELICASE LHR-RELATED"/>
    <property type="match status" value="1"/>
</dbReference>
<keyword evidence="1" id="KW-0547">Nucleotide-binding</keyword>
<dbReference type="RefSeq" id="WP_133753732.1">
    <property type="nucleotide sequence ID" value="NZ_SOAW01000001.1"/>
</dbReference>
<dbReference type="Pfam" id="PF23235">
    <property type="entry name" value="WHD_3rd_Lhr"/>
    <property type="match status" value="1"/>
</dbReference>
<dbReference type="PROSITE" id="PS51194">
    <property type="entry name" value="HELICASE_CTER"/>
    <property type="match status" value="1"/>
</dbReference>
<dbReference type="Pfam" id="PF23234">
    <property type="entry name" value="WHD_4th_Lhr"/>
    <property type="match status" value="1"/>
</dbReference>
<dbReference type="Gene3D" id="3.40.50.300">
    <property type="entry name" value="P-loop containing nucleotide triphosphate hydrolases"/>
    <property type="match status" value="2"/>
</dbReference>
<accession>A0A4R7J9X3</accession>
<protein>
    <submittedName>
        <fullName evidence="11">ATP-dependent Lhr-like helicase</fullName>
    </submittedName>
</protein>
<keyword evidence="12" id="KW-1185">Reference proteome</keyword>
<dbReference type="InterPro" id="IPR036390">
    <property type="entry name" value="WH_DNA-bd_sf"/>
</dbReference>
<comment type="caution">
    <text evidence="11">The sequence shown here is derived from an EMBL/GenBank/DDBJ whole genome shotgun (WGS) entry which is preliminary data.</text>
</comment>
<dbReference type="GO" id="GO:0005524">
    <property type="term" value="F:ATP binding"/>
    <property type="evidence" value="ECO:0007669"/>
    <property type="project" value="UniProtKB-KW"/>
</dbReference>
<keyword evidence="6" id="KW-0238">DNA-binding</keyword>
<dbReference type="InterPro" id="IPR052511">
    <property type="entry name" value="ATP-dep_Helicase"/>
</dbReference>
<name>A0A4R7J9X3_9ACTN</name>
<dbReference type="SUPFAM" id="SSF52540">
    <property type="entry name" value="P-loop containing nucleoside triphosphate hydrolases"/>
    <property type="match status" value="1"/>
</dbReference>
<dbReference type="PANTHER" id="PTHR47962">
    <property type="entry name" value="ATP-DEPENDENT HELICASE LHR-RELATED-RELATED"/>
    <property type="match status" value="1"/>
</dbReference>
<dbReference type="GO" id="GO:0004386">
    <property type="term" value="F:helicase activity"/>
    <property type="evidence" value="ECO:0007669"/>
    <property type="project" value="UniProtKB-KW"/>
</dbReference>
<evidence type="ECO:0000256" key="4">
    <source>
        <dbReference type="ARBA" id="ARBA00022806"/>
    </source>
</evidence>
<dbReference type="InterPro" id="IPR003593">
    <property type="entry name" value="AAA+_ATPase"/>
</dbReference>
<dbReference type="PROSITE" id="PS51192">
    <property type="entry name" value="HELICASE_ATP_BIND_1"/>
    <property type="match status" value="1"/>
</dbReference>
<dbReference type="Pfam" id="PF00271">
    <property type="entry name" value="Helicase_C"/>
    <property type="match status" value="1"/>
</dbReference>
<dbReference type="InterPro" id="IPR013701">
    <property type="entry name" value="Lhr-like_DEAD/DEAH_assoc"/>
</dbReference>
<dbReference type="EMBL" id="SOAW01000001">
    <property type="protein sequence ID" value="TDT33179.1"/>
    <property type="molecule type" value="Genomic_DNA"/>
</dbReference>
<dbReference type="SUPFAM" id="SSF46785">
    <property type="entry name" value="Winged helix' DNA-binding domain"/>
    <property type="match status" value="1"/>
</dbReference>
<keyword evidence="7" id="KW-0234">DNA repair</keyword>